<evidence type="ECO:0000313" key="3">
    <source>
        <dbReference type="EMBL" id="SOE19033.1"/>
    </source>
</evidence>
<dbReference type="Proteomes" id="UP000219465">
    <property type="component" value="Unassembled WGS sequence"/>
</dbReference>
<dbReference type="AlphaFoldDB" id="A0A286IFW3"/>
<gene>
    <name evidence="3" type="ORF">SAMN05877838_3983</name>
</gene>
<keyword evidence="3" id="KW-0269">Exonuclease</keyword>
<feature type="transmembrane region" description="Helical" evidence="1">
    <location>
        <begin position="6"/>
        <end position="25"/>
    </location>
</feature>
<keyword evidence="4" id="KW-1185">Reference proteome</keyword>
<keyword evidence="3" id="KW-0540">Nuclease</keyword>
<keyword evidence="1" id="KW-0472">Membrane</keyword>
<dbReference type="RefSeq" id="WP_179759133.1">
    <property type="nucleotide sequence ID" value="NZ_OCPC01000008.1"/>
</dbReference>
<proteinExistence type="predicted"/>
<evidence type="ECO:0000313" key="4">
    <source>
        <dbReference type="Proteomes" id="UP000219465"/>
    </source>
</evidence>
<evidence type="ECO:0000259" key="2">
    <source>
        <dbReference type="Pfam" id="PF03372"/>
    </source>
</evidence>
<dbReference type="EMBL" id="OCPC01000008">
    <property type="protein sequence ID" value="SOE19033.1"/>
    <property type="molecule type" value="Genomic_DNA"/>
</dbReference>
<protein>
    <submittedName>
        <fullName evidence="3">Endonuclease/exonuclease/phosphatase (EEP) superfamily protein YafD</fullName>
    </submittedName>
</protein>
<dbReference type="SUPFAM" id="SSF56219">
    <property type="entry name" value="DNase I-like"/>
    <property type="match status" value="1"/>
</dbReference>
<reference evidence="4" key="1">
    <citation type="submission" date="2017-08" db="EMBL/GenBank/DDBJ databases">
        <authorList>
            <person name="Varghese N."/>
            <person name="Submissions S."/>
        </authorList>
    </citation>
    <scope>NUCLEOTIDE SEQUENCE [LARGE SCALE GENOMIC DNA]</scope>
    <source>
        <strain evidence="4">KCTC 23107</strain>
    </source>
</reference>
<dbReference type="GO" id="GO:0004519">
    <property type="term" value="F:endonuclease activity"/>
    <property type="evidence" value="ECO:0007669"/>
    <property type="project" value="UniProtKB-KW"/>
</dbReference>
<keyword evidence="3" id="KW-0255">Endonuclease</keyword>
<dbReference type="GO" id="GO:0004527">
    <property type="term" value="F:exonuclease activity"/>
    <property type="evidence" value="ECO:0007669"/>
    <property type="project" value="UniProtKB-KW"/>
</dbReference>
<organism evidence="3 4">
    <name type="scientific">Hoeflea halophila</name>
    <dbReference type="NCBI Taxonomy" id="714899"/>
    <lineage>
        <taxon>Bacteria</taxon>
        <taxon>Pseudomonadati</taxon>
        <taxon>Pseudomonadota</taxon>
        <taxon>Alphaproteobacteria</taxon>
        <taxon>Hyphomicrobiales</taxon>
        <taxon>Rhizobiaceae</taxon>
        <taxon>Hoeflea</taxon>
    </lineage>
</organism>
<accession>A0A286IFW3</accession>
<dbReference type="InterPro" id="IPR036691">
    <property type="entry name" value="Endo/exonu/phosph_ase_sf"/>
</dbReference>
<keyword evidence="1" id="KW-0812">Transmembrane</keyword>
<name>A0A286IFW3_9HYPH</name>
<evidence type="ECO:0000256" key="1">
    <source>
        <dbReference type="SAM" id="Phobius"/>
    </source>
</evidence>
<feature type="transmembrane region" description="Helical" evidence="1">
    <location>
        <begin position="63"/>
        <end position="83"/>
    </location>
</feature>
<feature type="domain" description="Endonuclease/exonuclease/phosphatase" evidence="2">
    <location>
        <begin position="106"/>
        <end position="309"/>
    </location>
</feature>
<sequence>MLRVAYAALVLALTITLVILTILPTTDLQEWWIRAMAFPRLQIIAAAVPLATLALFLSPKLRATALSVVLACIGFQAWEVFPFTPLAPKEIRLAPSGDDQLRFLAANVLMENRDHEAVASLIRRETPDVIFLMETDQTWIDALEPVLGEYDTVLTKPQDNHYGLAFATRLQVVDAQLLDLGDVERPTLYAELKDRHGRLFRFVGLHPAPPVPGEDTGTRNAKTAYTARFARLADVPVVIMGDFNQPAWSRFAQRFKRLGGYLDPRVGRGPLPSFDATHPLFRFPIDQIYVTPDVAVVNFSRGEKIGSDHFPMLATVRIAPKIAAQFNGEPTPLGPDEAAEVEQMVEKYAATLEHDMRKR</sequence>
<dbReference type="Pfam" id="PF03372">
    <property type="entry name" value="Exo_endo_phos"/>
    <property type="match status" value="1"/>
</dbReference>
<keyword evidence="1" id="KW-1133">Transmembrane helix</keyword>
<feature type="transmembrane region" description="Helical" evidence="1">
    <location>
        <begin position="37"/>
        <end position="57"/>
    </location>
</feature>
<dbReference type="Gene3D" id="3.60.10.10">
    <property type="entry name" value="Endonuclease/exonuclease/phosphatase"/>
    <property type="match status" value="1"/>
</dbReference>
<dbReference type="InterPro" id="IPR005135">
    <property type="entry name" value="Endo/exonuclease/phosphatase"/>
</dbReference>
<keyword evidence="3" id="KW-0378">Hydrolase</keyword>